<evidence type="ECO:0000313" key="1">
    <source>
        <dbReference type="EMBL" id="KAJ8877665.1"/>
    </source>
</evidence>
<comment type="caution">
    <text evidence="1">The sequence shown here is derived from an EMBL/GenBank/DDBJ whole genome shotgun (WGS) entry which is preliminary data.</text>
</comment>
<dbReference type="Proteomes" id="UP001159363">
    <property type="component" value="Chromosome 7"/>
</dbReference>
<gene>
    <name evidence="1" type="ORF">PR048_022120</name>
</gene>
<sequence>MQCDENTARQVGALRLAAMGHLMCVAMPPLSHAERLKAISSELASAFIGLNYSTAPLFVGDCTFGRVRDERREKKSEGEGRDNCHVVWKMDIANNFTVVRNGPLPSPLRFRVSSDVLLFARVPPLPLPSSPFLPRGFSPVVQTTGDNEPQSPVDNHNFVLFALARAGKWQYAEKILWGNCKVRLVYYMRESGATPIMVVHGGSDNHKTPYDRVKRCRECKQDIKGSEHANVDVFTQNKRPFPNTAIPNFFYNRCNDLGKVLNGHCRTGMKERRQQNFRIAPDDAAGRRVFLGIFRFPPLLHSGDAPYSSRFAAIGSRDINCAVSYPWLFPHIVLFGRKLPRPLSTDHSWVLMLACTELPRVCGCCDTKHRSAVVATREHVQHRLPLTGASKRMSIYALSLWRDFPSFVCTWRRNTLEVELMRGFRTVGSNGEWTILLEEGPKARTLLDVNVVSQFAERILSRSLLASQKVLSAVPTPRRERERESERRCTLGAHSRTLSGSHVVFKSNLKYQDMILLFLKQSSRAPLALCLEGGSRVVFTGLLHLGRSPLKSCGPTPPSGGSNLECRTMARRLRERERERVLGPYLCAGTSVDLCFTAFGVGPLVFVRGSMNTEAYCNILDNEMLPTLWRFFGMDPCYFQDDNAKCHFLAVFLPLPLPSPPPYDEECCSVTAAPGSLDPSRSFYSLLLDIVMGGGGGLTSHGAYLAPLPNIISHSPDRMLLDRDDNLQSQFRHGKKNSKNNSVIQYRISSAHVNDLRNLRMDAAAAPFEN</sequence>
<proteinExistence type="predicted"/>
<dbReference type="EMBL" id="JARBHB010000008">
    <property type="protein sequence ID" value="KAJ8877665.1"/>
    <property type="molecule type" value="Genomic_DNA"/>
</dbReference>
<evidence type="ECO:0000313" key="2">
    <source>
        <dbReference type="Proteomes" id="UP001159363"/>
    </source>
</evidence>
<dbReference type="InterPro" id="IPR036397">
    <property type="entry name" value="RNaseH_sf"/>
</dbReference>
<protein>
    <submittedName>
        <fullName evidence="1">Uncharacterized protein</fullName>
    </submittedName>
</protein>
<organism evidence="1 2">
    <name type="scientific">Dryococelus australis</name>
    <dbReference type="NCBI Taxonomy" id="614101"/>
    <lineage>
        <taxon>Eukaryota</taxon>
        <taxon>Metazoa</taxon>
        <taxon>Ecdysozoa</taxon>
        <taxon>Arthropoda</taxon>
        <taxon>Hexapoda</taxon>
        <taxon>Insecta</taxon>
        <taxon>Pterygota</taxon>
        <taxon>Neoptera</taxon>
        <taxon>Polyneoptera</taxon>
        <taxon>Phasmatodea</taxon>
        <taxon>Verophasmatodea</taxon>
        <taxon>Anareolatae</taxon>
        <taxon>Phasmatidae</taxon>
        <taxon>Eurycanthinae</taxon>
        <taxon>Dryococelus</taxon>
    </lineage>
</organism>
<accession>A0ABQ9H044</accession>
<name>A0ABQ9H044_9NEOP</name>
<keyword evidence="2" id="KW-1185">Reference proteome</keyword>
<dbReference type="Gene3D" id="3.30.420.10">
    <property type="entry name" value="Ribonuclease H-like superfamily/Ribonuclease H"/>
    <property type="match status" value="1"/>
</dbReference>
<reference evidence="1 2" key="1">
    <citation type="submission" date="2023-02" db="EMBL/GenBank/DDBJ databases">
        <title>LHISI_Scaffold_Assembly.</title>
        <authorList>
            <person name="Stuart O.P."/>
            <person name="Cleave R."/>
            <person name="Magrath M.J.L."/>
            <person name="Mikheyev A.S."/>
        </authorList>
    </citation>
    <scope>NUCLEOTIDE SEQUENCE [LARGE SCALE GENOMIC DNA]</scope>
    <source>
        <strain evidence="1">Daus_M_001</strain>
        <tissue evidence="1">Leg muscle</tissue>
    </source>
</reference>